<dbReference type="AlphaFoldDB" id="A0AA38PQR7"/>
<comment type="caution">
    <text evidence="3">The sequence shown here is derived from an EMBL/GenBank/DDBJ whole genome shotgun (WGS) entry which is preliminary data.</text>
</comment>
<dbReference type="PANTHER" id="PTHR11575">
    <property type="entry name" value="5'-NUCLEOTIDASE-RELATED"/>
    <property type="match status" value="1"/>
</dbReference>
<dbReference type="InterPro" id="IPR008334">
    <property type="entry name" value="5'-Nucleotdase_C"/>
</dbReference>
<dbReference type="SUPFAM" id="SSF55816">
    <property type="entry name" value="5'-nucleotidase (syn. UDP-sugar hydrolase), C-terminal domain"/>
    <property type="match status" value="1"/>
</dbReference>
<gene>
    <name evidence="3" type="ORF">F5890DRAFT_1557934</name>
</gene>
<evidence type="ECO:0000313" key="4">
    <source>
        <dbReference type="Proteomes" id="UP001163850"/>
    </source>
</evidence>
<dbReference type="Pfam" id="PF02872">
    <property type="entry name" value="5_nucleotid_C"/>
    <property type="match status" value="1"/>
</dbReference>
<reference evidence="3" key="1">
    <citation type="submission" date="2022-08" db="EMBL/GenBank/DDBJ databases">
        <authorList>
            <consortium name="DOE Joint Genome Institute"/>
            <person name="Min B."/>
            <person name="Riley R."/>
            <person name="Sierra-Patev S."/>
            <person name="Naranjo-Ortiz M."/>
            <person name="Looney B."/>
            <person name="Konkel Z."/>
            <person name="Slot J.C."/>
            <person name="Sakamoto Y."/>
            <person name="Steenwyk J.L."/>
            <person name="Rokas A."/>
            <person name="Carro J."/>
            <person name="Camarero S."/>
            <person name="Ferreira P."/>
            <person name="Molpeceres G."/>
            <person name="Ruiz-Duenas F.J."/>
            <person name="Serrano A."/>
            <person name="Henrissat B."/>
            <person name="Drula E."/>
            <person name="Hughes K.W."/>
            <person name="Mata J.L."/>
            <person name="Ishikawa N.K."/>
            <person name="Vargas-Isla R."/>
            <person name="Ushijima S."/>
            <person name="Smith C.A."/>
            <person name="Ahrendt S."/>
            <person name="Andreopoulos W."/>
            <person name="He G."/>
            <person name="Labutti K."/>
            <person name="Lipzen A."/>
            <person name="Ng V."/>
            <person name="Sandor L."/>
            <person name="Barry K."/>
            <person name="Martinez A.T."/>
            <person name="Xiao Y."/>
            <person name="Gibbons J.G."/>
            <person name="Terashima K."/>
            <person name="Hibbett D.S."/>
            <person name="Grigoriev I.V."/>
        </authorList>
    </citation>
    <scope>NUCLEOTIDE SEQUENCE</scope>
    <source>
        <strain evidence="3">TFB7829</strain>
    </source>
</reference>
<dbReference type="Proteomes" id="UP001163850">
    <property type="component" value="Unassembled WGS sequence"/>
</dbReference>
<comment type="similarity">
    <text evidence="1">Belongs to the 5'-nucleotidase family.</text>
</comment>
<protein>
    <recommendedName>
        <fullName evidence="2">5'-Nucleotidase C-terminal domain-containing protein</fullName>
    </recommendedName>
</protein>
<dbReference type="GO" id="GO:0016787">
    <property type="term" value="F:hydrolase activity"/>
    <property type="evidence" value="ECO:0007669"/>
    <property type="project" value="InterPro"/>
</dbReference>
<sequence length="114" mass="12557">MRDVVEILPFGGNVFVVKRIPGIRTLFRALENSVSDARTDGRFLQVSGISIEVYFHRDEGSRISRMAIGERTLVPSSSVSESSVSEDLIIVAMVNSIADGFNGYTCITELALRF</sequence>
<feature type="domain" description="5'-Nucleotidase C-terminal" evidence="2">
    <location>
        <begin position="2"/>
        <end position="72"/>
    </location>
</feature>
<dbReference type="InterPro" id="IPR036907">
    <property type="entry name" value="5'-Nucleotdase_C_sf"/>
</dbReference>
<dbReference type="EMBL" id="MU802216">
    <property type="protein sequence ID" value="KAJ3980178.1"/>
    <property type="molecule type" value="Genomic_DNA"/>
</dbReference>
<organism evidence="3 4">
    <name type="scientific">Lentinula detonsa</name>
    <dbReference type="NCBI Taxonomy" id="2804962"/>
    <lineage>
        <taxon>Eukaryota</taxon>
        <taxon>Fungi</taxon>
        <taxon>Dikarya</taxon>
        <taxon>Basidiomycota</taxon>
        <taxon>Agaricomycotina</taxon>
        <taxon>Agaricomycetes</taxon>
        <taxon>Agaricomycetidae</taxon>
        <taxon>Agaricales</taxon>
        <taxon>Marasmiineae</taxon>
        <taxon>Omphalotaceae</taxon>
        <taxon>Lentinula</taxon>
    </lineage>
</organism>
<dbReference type="GO" id="GO:0009166">
    <property type="term" value="P:nucleotide catabolic process"/>
    <property type="evidence" value="ECO:0007669"/>
    <property type="project" value="InterPro"/>
</dbReference>
<evidence type="ECO:0000259" key="2">
    <source>
        <dbReference type="Pfam" id="PF02872"/>
    </source>
</evidence>
<dbReference type="PANTHER" id="PTHR11575:SF41">
    <property type="entry name" value="PUTATIVE (AFU_ORTHOLOGUE AFUA_1G01160)-RELATED"/>
    <property type="match status" value="1"/>
</dbReference>
<dbReference type="Gene3D" id="3.90.780.10">
    <property type="entry name" value="5'-Nucleotidase, C-terminal domain"/>
    <property type="match status" value="1"/>
</dbReference>
<proteinExistence type="inferred from homology"/>
<evidence type="ECO:0000256" key="1">
    <source>
        <dbReference type="ARBA" id="ARBA00006654"/>
    </source>
</evidence>
<accession>A0AA38PQR7</accession>
<dbReference type="InterPro" id="IPR006179">
    <property type="entry name" value="5_nucleotidase/apyrase"/>
</dbReference>
<evidence type="ECO:0000313" key="3">
    <source>
        <dbReference type="EMBL" id="KAJ3980178.1"/>
    </source>
</evidence>
<name>A0AA38PQR7_9AGAR</name>